<dbReference type="FunFam" id="3.40.50.2300:FF:000001">
    <property type="entry name" value="DNA-binding response regulator PhoB"/>
    <property type="match status" value="1"/>
</dbReference>
<keyword evidence="18" id="KW-1185">Reference proteome</keyword>
<dbReference type="GO" id="GO:0005829">
    <property type="term" value="C:cytosol"/>
    <property type="evidence" value="ECO:0007669"/>
    <property type="project" value="TreeGrafter"/>
</dbReference>
<dbReference type="GO" id="GO:0000156">
    <property type="term" value="F:phosphorelay response regulator activity"/>
    <property type="evidence" value="ECO:0007669"/>
    <property type="project" value="InterPro"/>
</dbReference>
<dbReference type="EMBL" id="SMFQ01000002">
    <property type="protein sequence ID" value="TCJ88599.1"/>
    <property type="molecule type" value="Genomic_DNA"/>
</dbReference>
<keyword evidence="3" id="KW-0813">Transport</keyword>
<evidence type="ECO:0000259" key="15">
    <source>
        <dbReference type="PROSITE" id="PS50110"/>
    </source>
</evidence>
<gene>
    <name evidence="17" type="ORF">EV695_0457</name>
</gene>
<comment type="caution">
    <text evidence="17">The sequence shown here is derived from an EMBL/GenBank/DDBJ whole genome shotgun (WGS) entry which is preliminary data.</text>
</comment>
<proteinExistence type="predicted"/>
<dbReference type="CDD" id="cd00383">
    <property type="entry name" value="trans_reg_C"/>
    <property type="match status" value="1"/>
</dbReference>
<dbReference type="Gene3D" id="3.40.50.2300">
    <property type="match status" value="1"/>
</dbReference>
<evidence type="ECO:0000256" key="7">
    <source>
        <dbReference type="ARBA" id="ARBA00023012"/>
    </source>
</evidence>
<keyword evidence="6" id="KW-0592">Phosphate transport</keyword>
<dbReference type="InterPro" id="IPR001789">
    <property type="entry name" value="Sig_transdc_resp-reg_receiver"/>
</dbReference>
<sequence length="230" mass="26153">MNTILLVEDEKPIRSMLDFALKKAGFQTLEAEDASQTRLLLKNNDPDLILMDWMLPDASGVDIVRSLKGQVSTCQIPIIMLTAKSEEANKVSGLNAGADDYVTKPFSPKELIARIQAVLRRSNQEAEEQDVIRVGQLEIDRLSHRVSLVGEALDLGPTEYRLLLFLIEHPDRVFSRENLLNQVWSRSPYVEERTVDVHILRLRRALAIEGYDNAIQTVRGIGYRFHCDKR</sequence>
<evidence type="ECO:0000256" key="2">
    <source>
        <dbReference type="ARBA" id="ARBA00013332"/>
    </source>
</evidence>
<keyword evidence="9 14" id="KW-0238">DNA-binding</keyword>
<dbReference type="SUPFAM" id="SSF46894">
    <property type="entry name" value="C-terminal effector domain of the bipartite response regulators"/>
    <property type="match status" value="1"/>
</dbReference>
<organism evidence="17 18">
    <name type="scientific">Cocleimonas flava</name>
    <dbReference type="NCBI Taxonomy" id="634765"/>
    <lineage>
        <taxon>Bacteria</taxon>
        <taxon>Pseudomonadati</taxon>
        <taxon>Pseudomonadota</taxon>
        <taxon>Gammaproteobacteria</taxon>
        <taxon>Thiotrichales</taxon>
        <taxon>Thiotrichaceae</taxon>
        <taxon>Cocleimonas</taxon>
    </lineage>
</organism>
<dbReference type="FunFam" id="1.10.10.10:FF:000011">
    <property type="entry name" value="Phosphate regulon transcriptional regulator PhoB"/>
    <property type="match status" value="1"/>
</dbReference>
<dbReference type="InterPro" id="IPR039420">
    <property type="entry name" value="WalR-like"/>
</dbReference>
<name>A0A4R1F7K2_9GAMM</name>
<dbReference type="SMART" id="SM00448">
    <property type="entry name" value="REC"/>
    <property type="match status" value="1"/>
</dbReference>
<dbReference type="InterPro" id="IPR016032">
    <property type="entry name" value="Sig_transdc_resp-reg_C-effctor"/>
</dbReference>
<evidence type="ECO:0000256" key="6">
    <source>
        <dbReference type="ARBA" id="ARBA00022592"/>
    </source>
</evidence>
<evidence type="ECO:0000256" key="1">
    <source>
        <dbReference type="ARBA" id="ARBA00004496"/>
    </source>
</evidence>
<keyword evidence="8" id="KW-0805">Transcription regulation</keyword>
<dbReference type="OrthoDB" id="9802426at2"/>
<dbReference type="PANTHER" id="PTHR48111:SF40">
    <property type="entry name" value="PHOSPHATE REGULON TRANSCRIPTIONAL REGULATORY PROTEIN PHOB"/>
    <property type="match status" value="1"/>
</dbReference>
<evidence type="ECO:0000256" key="12">
    <source>
        <dbReference type="ARBA" id="ARBA00024735"/>
    </source>
</evidence>
<comment type="function">
    <text evidence="12">This protein is a positive regulator for the phosphate regulon. Transcription of this operon is positively regulated by PhoB and PhoR when phosphate is limited.</text>
</comment>
<feature type="DNA-binding region" description="OmpR/PhoB-type" evidence="14">
    <location>
        <begin position="129"/>
        <end position="227"/>
    </location>
</feature>
<dbReference type="Pfam" id="PF00486">
    <property type="entry name" value="Trans_reg_C"/>
    <property type="match status" value="1"/>
</dbReference>
<dbReference type="SUPFAM" id="SSF52172">
    <property type="entry name" value="CheY-like"/>
    <property type="match status" value="1"/>
</dbReference>
<keyword evidence="4" id="KW-0963">Cytoplasm</keyword>
<evidence type="ECO:0000256" key="11">
    <source>
        <dbReference type="ARBA" id="ARBA00023163"/>
    </source>
</evidence>
<evidence type="ECO:0000256" key="14">
    <source>
        <dbReference type="PROSITE-ProRule" id="PRU01091"/>
    </source>
</evidence>
<reference evidence="17 18" key="1">
    <citation type="submission" date="2019-03" db="EMBL/GenBank/DDBJ databases">
        <title>Genomic Encyclopedia of Type Strains, Phase IV (KMG-IV): sequencing the most valuable type-strain genomes for metagenomic binning, comparative biology and taxonomic classification.</title>
        <authorList>
            <person name="Goeker M."/>
        </authorList>
    </citation>
    <scope>NUCLEOTIDE SEQUENCE [LARGE SCALE GENOMIC DNA]</scope>
    <source>
        <strain evidence="17 18">DSM 24830</strain>
    </source>
</reference>
<dbReference type="GO" id="GO:0006355">
    <property type="term" value="P:regulation of DNA-templated transcription"/>
    <property type="evidence" value="ECO:0007669"/>
    <property type="project" value="InterPro"/>
</dbReference>
<dbReference type="AlphaFoldDB" id="A0A4R1F7K2"/>
<evidence type="ECO:0000256" key="3">
    <source>
        <dbReference type="ARBA" id="ARBA00022448"/>
    </source>
</evidence>
<dbReference type="GO" id="GO:0006817">
    <property type="term" value="P:phosphate ion transport"/>
    <property type="evidence" value="ECO:0007669"/>
    <property type="project" value="UniProtKB-KW"/>
</dbReference>
<dbReference type="RefSeq" id="WP_131904284.1">
    <property type="nucleotide sequence ID" value="NZ_BAAAFU010000008.1"/>
</dbReference>
<evidence type="ECO:0000256" key="10">
    <source>
        <dbReference type="ARBA" id="ARBA00023159"/>
    </source>
</evidence>
<keyword evidence="5 13" id="KW-0597">Phosphoprotein</keyword>
<dbReference type="Pfam" id="PF00072">
    <property type="entry name" value="Response_reg"/>
    <property type="match status" value="1"/>
</dbReference>
<protein>
    <recommendedName>
        <fullName evidence="2">Phosphate regulon transcriptional regulatory protein PhoB</fullName>
    </recommendedName>
</protein>
<keyword evidence="7" id="KW-0902">Two-component regulatory system</keyword>
<evidence type="ECO:0000256" key="4">
    <source>
        <dbReference type="ARBA" id="ARBA00022490"/>
    </source>
</evidence>
<feature type="domain" description="Response regulatory" evidence="15">
    <location>
        <begin position="3"/>
        <end position="119"/>
    </location>
</feature>
<dbReference type="InterPro" id="IPR036388">
    <property type="entry name" value="WH-like_DNA-bd_sf"/>
</dbReference>
<dbReference type="Proteomes" id="UP000294887">
    <property type="component" value="Unassembled WGS sequence"/>
</dbReference>
<dbReference type="Gene3D" id="6.10.250.690">
    <property type="match status" value="1"/>
</dbReference>
<dbReference type="InterPro" id="IPR011879">
    <property type="entry name" value="Sig_transdc_resp-reg_PhoB"/>
</dbReference>
<dbReference type="CDD" id="cd17618">
    <property type="entry name" value="REC_OmpR_PhoB"/>
    <property type="match status" value="1"/>
</dbReference>
<dbReference type="PROSITE" id="PS51755">
    <property type="entry name" value="OMPR_PHOB"/>
    <property type="match status" value="1"/>
</dbReference>
<accession>A0A4R1F7K2</accession>
<dbReference type="PROSITE" id="PS50110">
    <property type="entry name" value="RESPONSE_REGULATORY"/>
    <property type="match status" value="1"/>
</dbReference>
<feature type="modified residue" description="4-aspartylphosphate" evidence="13">
    <location>
        <position position="52"/>
    </location>
</feature>
<dbReference type="InterPro" id="IPR011006">
    <property type="entry name" value="CheY-like_superfamily"/>
</dbReference>
<dbReference type="Gene3D" id="1.10.10.10">
    <property type="entry name" value="Winged helix-like DNA-binding domain superfamily/Winged helix DNA-binding domain"/>
    <property type="match status" value="1"/>
</dbReference>
<evidence type="ECO:0000256" key="8">
    <source>
        <dbReference type="ARBA" id="ARBA00023015"/>
    </source>
</evidence>
<feature type="domain" description="OmpR/PhoB-type" evidence="16">
    <location>
        <begin position="129"/>
        <end position="227"/>
    </location>
</feature>
<evidence type="ECO:0000256" key="13">
    <source>
        <dbReference type="PROSITE-ProRule" id="PRU00169"/>
    </source>
</evidence>
<comment type="subcellular location">
    <subcellularLocation>
        <location evidence="1">Cytoplasm</location>
    </subcellularLocation>
</comment>
<dbReference type="PANTHER" id="PTHR48111">
    <property type="entry name" value="REGULATOR OF RPOS"/>
    <property type="match status" value="1"/>
</dbReference>
<keyword evidence="10" id="KW-0010">Activator</keyword>
<dbReference type="NCBIfam" id="TIGR02154">
    <property type="entry name" value="PhoB"/>
    <property type="match status" value="1"/>
</dbReference>
<dbReference type="GO" id="GO:0000976">
    <property type="term" value="F:transcription cis-regulatory region binding"/>
    <property type="evidence" value="ECO:0007669"/>
    <property type="project" value="TreeGrafter"/>
</dbReference>
<evidence type="ECO:0000256" key="9">
    <source>
        <dbReference type="ARBA" id="ARBA00023125"/>
    </source>
</evidence>
<dbReference type="SMART" id="SM00862">
    <property type="entry name" value="Trans_reg_C"/>
    <property type="match status" value="1"/>
</dbReference>
<evidence type="ECO:0000313" key="18">
    <source>
        <dbReference type="Proteomes" id="UP000294887"/>
    </source>
</evidence>
<keyword evidence="11" id="KW-0804">Transcription</keyword>
<evidence type="ECO:0000259" key="16">
    <source>
        <dbReference type="PROSITE" id="PS51755"/>
    </source>
</evidence>
<evidence type="ECO:0000256" key="5">
    <source>
        <dbReference type="ARBA" id="ARBA00022553"/>
    </source>
</evidence>
<evidence type="ECO:0000313" key="17">
    <source>
        <dbReference type="EMBL" id="TCJ88599.1"/>
    </source>
</evidence>
<dbReference type="GO" id="GO:0032993">
    <property type="term" value="C:protein-DNA complex"/>
    <property type="evidence" value="ECO:0007669"/>
    <property type="project" value="TreeGrafter"/>
</dbReference>
<dbReference type="InterPro" id="IPR001867">
    <property type="entry name" value="OmpR/PhoB-type_DNA-bd"/>
</dbReference>